<evidence type="ECO:0000256" key="2">
    <source>
        <dbReference type="ARBA" id="ARBA00005982"/>
    </source>
</evidence>
<evidence type="ECO:0008006" key="9">
    <source>
        <dbReference type="Google" id="ProtNLM"/>
    </source>
</evidence>
<feature type="transmembrane region" description="Helical" evidence="6">
    <location>
        <begin position="100"/>
        <end position="120"/>
    </location>
</feature>
<organism evidence="7 8">
    <name type="scientific">Papaver atlanticum</name>
    <dbReference type="NCBI Taxonomy" id="357466"/>
    <lineage>
        <taxon>Eukaryota</taxon>
        <taxon>Viridiplantae</taxon>
        <taxon>Streptophyta</taxon>
        <taxon>Embryophyta</taxon>
        <taxon>Tracheophyta</taxon>
        <taxon>Spermatophyta</taxon>
        <taxon>Magnoliopsida</taxon>
        <taxon>Ranunculales</taxon>
        <taxon>Papaveraceae</taxon>
        <taxon>Papaveroideae</taxon>
        <taxon>Papaver</taxon>
    </lineage>
</organism>
<dbReference type="FunFam" id="1.20.1250.20:FF:000410">
    <property type="entry name" value="POT family protein"/>
    <property type="match status" value="1"/>
</dbReference>
<evidence type="ECO:0000256" key="3">
    <source>
        <dbReference type="ARBA" id="ARBA00022692"/>
    </source>
</evidence>
<feature type="transmembrane region" description="Helical" evidence="6">
    <location>
        <begin position="127"/>
        <end position="150"/>
    </location>
</feature>
<accession>A0AAD4XBS2</accession>
<evidence type="ECO:0000256" key="1">
    <source>
        <dbReference type="ARBA" id="ARBA00004141"/>
    </source>
</evidence>
<dbReference type="Proteomes" id="UP001202328">
    <property type="component" value="Unassembled WGS sequence"/>
</dbReference>
<evidence type="ECO:0000256" key="4">
    <source>
        <dbReference type="ARBA" id="ARBA00022989"/>
    </source>
</evidence>
<dbReference type="GO" id="GO:0016020">
    <property type="term" value="C:membrane"/>
    <property type="evidence" value="ECO:0007669"/>
    <property type="project" value="UniProtKB-SubCell"/>
</dbReference>
<evidence type="ECO:0000313" key="8">
    <source>
        <dbReference type="Proteomes" id="UP001202328"/>
    </source>
</evidence>
<feature type="transmembrane region" description="Helical" evidence="6">
    <location>
        <begin position="58"/>
        <end position="80"/>
    </location>
</feature>
<dbReference type="AlphaFoldDB" id="A0AAD4XBS2"/>
<dbReference type="GO" id="GO:0022857">
    <property type="term" value="F:transmembrane transporter activity"/>
    <property type="evidence" value="ECO:0007669"/>
    <property type="project" value="InterPro"/>
</dbReference>
<sequence>MERRTMEFRGANDEPLLNNTITETREEMITGDRVIEGRVNYRGEKINNHNEFGGWKSAFRVIVIDMVDAFTFYGIGSNLISFLTMELNQSTATAALNVNAWVGFVQLFPLLVGFVADSYLGRFRTIVVSALIYILGLGLLTLSAALLPGIKSVDCVSNLDVDGSTSCISASSFQVFFFFGSLYLVAVGSAGYMTCAAAFGADQFDELNSNESKSKGSFFNWWQIATSAGATTSHLTLNYIQDNLGWGLGFGISCISMIAALIVLMSGFKSYRHYVKSEDEEAPMLGLTDVLVAVAKKWRSRFPSSTVIQEEAIEIIPLHRTSARKEAKVEDTKAILRLVPVWFICLTYAIVIAQHMTFFTKQGSTMDRSIGSNFQIPSATFQITISLSIILFMAVYDRLFVPFARSITGKPNGITMLQRIGGGIFFSAISMVAAAIVEKRRLQIVLDFGLIDKPEITVPMSVWWLLPQYVLIGLAILLTIAGLQEFFYDQMPDGLRSVGISLFSSMFGIGSVLSGFLISFIQKVTSAGGQYGWFSDNLNRAHLDYFYWLLAGLSAGELIVFLYFSKSYVYKSSISV</sequence>
<feature type="transmembrane region" description="Helical" evidence="6">
    <location>
        <begin position="376"/>
        <end position="396"/>
    </location>
</feature>
<dbReference type="InterPro" id="IPR000109">
    <property type="entry name" value="POT_fam"/>
</dbReference>
<feature type="transmembrane region" description="Helical" evidence="6">
    <location>
        <begin position="545"/>
        <end position="564"/>
    </location>
</feature>
<keyword evidence="8" id="KW-1185">Reference proteome</keyword>
<feature type="transmembrane region" description="Helical" evidence="6">
    <location>
        <begin position="417"/>
        <end position="437"/>
    </location>
</feature>
<proteinExistence type="inferred from homology"/>
<dbReference type="EMBL" id="JAJJMB010012264">
    <property type="protein sequence ID" value="KAI3879167.1"/>
    <property type="molecule type" value="Genomic_DNA"/>
</dbReference>
<dbReference type="Gene3D" id="1.20.1250.20">
    <property type="entry name" value="MFS general substrate transporter like domains"/>
    <property type="match status" value="1"/>
</dbReference>
<dbReference type="PANTHER" id="PTHR11654">
    <property type="entry name" value="OLIGOPEPTIDE TRANSPORTER-RELATED"/>
    <property type="match status" value="1"/>
</dbReference>
<keyword evidence="4 6" id="KW-1133">Transmembrane helix</keyword>
<protein>
    <recommendedName>
        <fullName evidence="9">NPF family transporter</fullName>
    </recommendedName>
</protein>
<keyword evidence="3 6" id="KW-0812">Transmembrane</keyword>
<feature type="transmembrane region" description="Helical" evidence="6">
    <location>
        <begin position="469"/>
        <end position="488"/>
    </location>
</feature>
<feature type="transmembrane region" description="Helical" evidence="6">
    <location>
        <begin position="175"/>
        <end position="200"/>
    </location>
</feature>
<keyword evidence="5 6" id="KW-0472">Membrane</keyword>
<dbReference type="InterPro" id="IPR036259">
    <property type="entry name" value="MFS_trans_sf"/>
</dbReference>
<comment type="similarity">
    <text evidence="2">Belongs to the major facilitator superfamily. Proton-dependent oligopeptide transporter (POT/PTR) (TC 2.A.17) family.</text>
</comment>
<dbReference type="SUPFAM" id="SSF103473">
    <property type="entry name" value="MFS general substrate transporter"/>
    <property type="match status" value="1"/>
</dbReference>
<feature type="transmembrane region" description="Helical" evidence="6">
    <location>
        <begin position="500"/>
        <end position="525"/>
    </location>
</feature>
<gene>
    <name evidence="7" type="ORF">MKW98_028734</name>
</gene>
<comment type="subcellular location">
    <subcellularLocation>
        <location evidence="1">Membrane</location>
        <topology evidence="1">Multi-pass membrane protein</topology>
    </subcellularLocation>
</comment>
<reference evidence="7" key="1">
    <citation type="submission" date="2022-04" db="EMBL/GenBank/DDBJ databases">
        <title>A functionally conserved STORR gene fusion in Papaver species that diverged 16.8 million years ago.</title>
        <authorList>
            <person name="Catania T."/>
        </authorList>
    </citation>
    <scope>NUCLEOTIDE SEQUENCE</scope>
    <source>
        <strain evidence="7">S-188037</strain>
    </source>
</reference>
<evidence type="ECO:0000256" key="5">
    <source>
        <dbReference type="ARBA" id="ARBA00023136"/>
    </source>
</evidence>
<name>A0AAD4XBS2_9MAGN</name>
<feature type="transmembrane region" description="Helical" evidence="6">
    <location>
        <begin position="334"/>
        <end position="356"/>
    </location>
</feature>
<evidence type="ECO:0000256" key="6">
    <source>
        <dbReference type="SAM" id="Phobius"/>
    </source>
</evidence>
<comment type="caution">
    <text evidence="7">The sequence shown here is derived from an EMBL/GenBank/DDBJ whole genome shotgun (WGS) entry which is preliminary data.</text>
</comment>
<feature type="transmembrane region" description="Helical" evidence="6">
    <location>
        <begin position="246"/>
        <end position="268"/>
    </location>
</feature>
<evidence type="ECO:0000313" key="7">
    <source>
        <dbReference type="EMBL" id="KAI3879167.1"/>
    </source>
</evidence>
<dbReference type="Pfam" id="PF00854">
    <property type="entry name" value="PTR2"/>
    <property type="match status" value="1"/>
</dbReference>